<protein>
    <submittedName>
        <fullName evidence="2">Uncharacterized protein</fullName>
    </submittedName>
</protein>
<evidence type="ECO:0000313" key="3">
    <source>
        <dbReference type="Proteomes" id="UP000735302"/>
    </source>
</evidence>
<accession>A0AAV3ZX11</accession>
<reference evidence="2 3" key="1">
    <citation type="journal article" date="2021" name="Elife">
        <title>Chloroplast acquisition without the gene transfer in kleptoplastic sea slugs, Plakobranchus ocellatus.</title>
        <authorList>
            <person name="Maeda T."/>
            <person name="Takahashi S."/>
            <person name="Yoshida T."/>
            <person name="Shimamura S."/>
            <person name="Takaki Y."/>
            <person name="Nagai Y."/>
            <person name="Toyoda A."/>
            <person name="Suzuki Y."/>
            <person name="Arimoto A."/>
            <person name="Ishii H."/>
            <person name="Satoh N."/>
            <person name="Nishiyama T."/>
            <person name="Hasebe M."/>
            <person name="Maruyama T."/>
            <person name="Minagawa J."/>
            <person name="Obokata J."/>
            <person name="Shigenobu S."/>
        </authorList>
    </citation>
    <scope>NUCLEOTIDE SEQUENCE [LARGE SCALE GENOMIC DNA]</scope>
</reference>
<gene>
    <name evidence="2" type="ORF">PoB_002697600</name>
</gene>
<dbReference type="EMBL" id="BLXT01003099">
    <property type="protein sequence ID" value="GFO00471.1"/>
    <property type="molecule type" value="Genomic_DNA"/>
</dbReference>
<sequence>MVISGFQALRQARTPVVRLEPTTDGSLQISRRIRSPLYHRPPISEPSSTPSGQDAGGEARTHDRRIPADFKADSLATVPPTPNLRIELYESISGSLTLRRDAYFRSLEGKSYI</sequence>
<comment type="caution">
    <text evidence="2">The sequence shown here is derived from an EMBL/GenBank/DDBJ whole genome shotgun (WGS) entry which is preliminary data.</text>
</comment>
<evidence type="ECO:0000313" key="2">
    <source>
        <dbReference type="EMBL" id="GFO00471.1"/>
    </source>
</evidence>
<feature type="compositionally biased region" description="Basic and acidic residues" evidence="1">
    <location>
        <begin position="57"/>
        <end position="72"/>
    </location>
</feature>
<keyword evidence="3" id="KW-1185">Reference proteome</keyword>
<evidence type="ECO:0000256" key="1">
    <source>
        <dbReference type="SAM" id="MobiDB-lite"/>
    </source>
</evidence>
<feature type="region of interest" description="Disordered" evidence="1">
    <location>
        <begin position="20"/>
        <end position="79"/>
    </location>
</feature>
<organism evidence="2 3">
    <name type="scientific">Plakobranchus ocellatus</name>
    <dbReference type="NCBI Taxonomy" id="259542"/>
    <lineage>
        <taxon>Eukaryota</taxon>
        <taxon>Metazoa</taxon>
        <taxon>Spiralia</taxon>
        <taxon>Lophotrochozoa</taxon>
        <taxon>Mollusca</taxon>
        <taxon>Gastropoda</taxon>
        <taxon>Heterobranchia</taxon>
        <taxon>Euthyneura</taxon>
        <taxon>Panpulmonata</taxon>
        <taxon>Sacoglossa</taxon>
        <taxon>Placobranchoidea</taxon>
        <taxon>Plakobranchidae</taxon>
        <taxon>Plakobranchus</taxon>
    </lineage>
</organism>
<dbReference type="Proteomes" id="UP000735302">
    <property type="component" value="Unassembled WGS sequence"/>
</dbReference>
<dbReference type="AlphaFoldDB" id="A0AAV3ZX11"/>
<name>A0AAV3ZX11_9GAST</name>
<proteinExistence type="predicted"/>